<organism evidence="1 2">
    <name type="scientific">Thauera mechernichensis</name>
    <dbReference type="NCBI Taxonomy" id="82788"/>
    <lineage>
        <taxon>Bacteria</taxon>
        <taxon>Pseudomonadati</taxon>
        <taxon>Pseudomonadota</taxon>
        <taxon>Betaproteobacteria</taxon>
        <taxon>Rhodocyclales</taxon>
        <taxon>Zoogloeaceae</taxon>
        <taxon>Thauera</taxon>
    </lineage>
</organism>
<evidence type="ECO:0000313" key="2">
    <source>
        <dbReference type="Proteomes" id="UP001597158"/>
    </source>
</evidence>
<gene>
    <name evidence="1" type="ORF">ACFQ4M_19785</name>
</gene>
<sequence>MKGKPNLDNFLAGGAAAAAERPTSGTSGVESASVLVSQRRTKSIRIDPALDLFLKEEAFRRTMASGKRVSESDLIEEALVGHFKIQEK</sequence>
<dbReference type="Proteomes" id="UP001597158">
    <property type="component" value="Unassembled WGS sequence"/>
</dbReference>
<accession>A0ABW3WL59</accession>
<dbReference type="RefSeq" id="WP_020684458.1">
    <property type="nucleotide sequence ID" value="NZ_JARQZE010000030.1"/>
</dbReference>
<evidence type="ECO:0000313" key="1">
    <source>
        <dbReference type="EMBL" id="MFD1265819.1"/>
    </source>
</evidence>
<name>A0ABW3WL59_9RHOO</name>
<keyword evidence="2" id="KW-1185">Reference proteome</keyword>
<reference evidence="2" key="1">
    <citation type="journal article" date="2019" name="Int. J. Syst. Evol. Microbiol.">
        <title>The Global Catalogue of Microorganisms (GCM) 10K type strain sequencing project: providing services to taxonomists for standard genome sequencing and annotation.</title>
        <authorList>
            <consortium name="The Broad Institute Genomics Platform"/>
            <consortium name="The Broad Institute Genome Sequencing Center for Infectious Disease"/>
            <person name="Wu L."/>
            <person name="Ma J."/>
        </authorList>
    </citation>
    <scope>NUCLEOTIDE SEQUENCE [LARGE SCALE GENOMIC DNA]</scope>
    <source>
        <strain evidence="2">CCUG 48884</strain>
    </source>
</reference>
<proteinExistence type="predicted"/>
<comment type="caution">
    <text evidence="1">The sequence shown here is derived from an EMBL/GenBank/DDBJ whole genome shotgun (WGS) entry which is preliminary data.</text>
</comment>
<protein>
    <submittedName>
        <fullName evidence="1">Uncharacterized protein</fullName>
    </submittedName>
</protein>
<dbReference type="EMBL" id="JBHTMC010000049">
    <property type="protein sequence ID" value="MFD1265819.1"/>
    <property type="molecule type" value="Genomic_DNA"/>
</dbReference>